<gene>
    <name evidence="20" type="ORF">CK498_13255</name>
</gene>
<dbReference type="Gene3D" id="3.30.830.10">
    <property type="entry name" value="Metalloenzyme, LuxS/M16 peptidase-like"/>
    <property type="match status" value="4"/>
</dbReference>
<evidence type="ECO:0000256" key="3">
    <source>
        <dbReference type="ARBA" id="ARBA00007261"/>
    </source>
</evidence>
<evidence type="ECO:0000256" key="8">
    <source>
        <dbReference type="ARBA" id="ARBA00022801"/>
    </source>
</evidence>
<dbReference type="FunFam" id="3.30.830.10:FF:000012">
    <property type="entry name" value="Protease 3"/>
    <property type="match status" value="1"/>
</dbReference>
<evidence type="ECO:0000256" key="11">
    <source>
        <dbReference type="ARBA" id="ARBA00029597"/>
    </source>
</evidence>
<dbReference type="SUPFAM" id="SSF63411">
    <property type="entry name" value="LuxS/MPP-like metallohydrolase"/>
    <property type="match status" value="4"/>
</dbReference>
<dbReference type="OrthoDB" id="9811314at2"/>
<comment type="similarity">
    <text evidence="3 14">Belongs to the peptidase M16 family.</text>
</comment>
<evidence type="ECO:0000256" key="7">
    <source>
        <dbReference type="ARBA" id="ARBA00022723"/>
    </source>
</evidence>
<feature type="domain" description="Peptidase M16 middle/third" evidence="18">
    <location>
        <begin position="419"/>
        <end position="690"/>
    </location>
</feature>
<evidence type="ECO:0000256" key="13">
    <source>
        <dbReference type="ARBA" id="ARBA00033450"/>
    </source>
</evidence>
<evidence type="ECO:0000313" key="20">
    <source>
        <dbReference type="EMBL" id="PAU75885.1"/>
    </source>
</evidence>
<dbReference type="PANTHER" id="PTHR43690">
    <property type="entry name" value="NARDILYSIN"/>
    <property type="match status" value="1"/>
</dbReference>
<dbReference type="GO" id="GO:0006508">
    <property type="term" value="P:proteolysis"/>
    <property type="evidence" value="ECO:0007669"/>
    <property type="project" value="UniProtKB-KW"/>
</dbReference>
<evidence type="ECO:0000259" key="19">
    <source>
        <dbReference type="Pfam" id="PF22456"/>
    </source>
</evidence>
<dbReference type="PANTHER" id="PTHR43690:SF18">
    <property type="entry name" value="INSULIN-DEGRADING ENZYME-RELATED"/>
    <property type="match status" value="1"/>
</dbReference>
<evidence type="ECO:0000256" key="2">
    <source>
        <dbReference type="ARBA" id="ARBA00002184"/>
    </source>
</evidence>
<dbReference type="GO" id="GO:0005737">
    <property type="term" value="C:cytoplasm"/>
    <property type="evidence" value="ECO:0007669"/>
    <property type="project" value="UniProtKB-ARBA"/>
</dbReference>
<dbReference type="Pfam" id="PF16187">
    <property type="entry name" value="Peptidase_M16_M"/>
    <property type="match status" value="1"/>
</dbReference>
<feature type="domain" description="Peptidase M16 C-terminal" evidence="17">
    <location>
        <begin position="235"/>
        <end position="411"/>
    </location>
</feature>
<keyword evidence="8" id="KW-0378">Hydrolase</keyword>
<dbReference type="InterPro" id="IPR032632">
    <property type="entry name" value="Peptidase_M16_M"/>
</dbReference>
<keyword evidence="21" id="KW-1185">Reference proteome</keyword>
<sequence>MRLSSSFPGSLGANALRLLPPLTASLLGAVLLTWFVSPLHADDTGIAEVDTPHMSPHDTRDYRTLALDNGLSVLLVSDPEADKAAASMNVSVGSAQDPDDLAGLAHFLEHMLFLGTEPFPEADAYQSYISRHGGNHNAFTAPSDTNYFFDIEPEALPGALDRFSQFFISPLFNADQLASERSIVHSEYQARLRDEGRRQLDVVNQRLNPDNPTTRFAVGSRETLADRPEGEPSLRERVIEFYEQYYDANVMNLALVGPQPLDELEGLVQERFVEIADRGLEPPTIDEPLVLDDSLPQALEVQSLRDSREMRFQFAIDDPRDEYRTKPADFLANLLGHEGDGSLLATLREAGLADGLSAGVSRGDGNQALFTVTVSLTPSGAEALDTIQASLFEAIALIDEKGLEEWRYDEQASLAEQQFTFQQHGAPLQSAMRLAMNLAYYPREDVHYAAYRMDAFDAERISEYLAALRPDNLLRIYSGPDVEGEEISPWFDAPYRVEQPAEWAEAEPLSGLALPDPNPFIAEDLTLLEEQDDVPYPLIEGNSFSLWYQAHAGFNTPKVEWRFSLQHPQATRSARDAALTRLLAGWLDDSLNEAFYPARLAGQRFESYAHSRGMTLSFSGWRDRQELLMRQALSQLIEGEISDAGVERVRYRLEREWRNAPQAALHQQAYRTLGEALIRPQWSTSALLEAVRELEADDLRDFRRRFLDELRIEAMVVGNLPAELAEREARMVADALRPQLGESDIPRLEPLRASQLAPLHPDTERQESLVLRYLQGHDRSLDSQARLAVIAQLIDTPFYTRLRTEEQLGYIVNAGYSPLLDAPGVALVVQSPETDSATIGERIDAFLDDFETRLETLEDDDIAAYRQSVRDRLLTRDTSLGALTNRQWQALAYGDTDFDRRERLAARVMEVSADELREVWPSLRREAVVDVTFDPGDEASDVANASEELEPLPLPDD</sequence>
<dbReference type="Pfam" id="PF05193">
    <property type="entry name" value="Peptidase_M16_C"/>
    <property type="match status" value="1"/>
</dbReference>
<evidence type="ECO:0000256" key="14">
    <source>
        <dbReference type="RuleBase" id="RU004447"/>
    </source>
</evidence>
<evidence type="ECO:0000256" key="15">
    <source>
        <dbReference type="SAM" id="MobiDB-lite"/>
    </source>
</evidence>
<name>A0A2A2ETZ4_9GAMM</name>
<dbReference type="GO" id="GO:0046872">
    <property type="term" value="F:metal ion binding"/>
    <property type="evidence" value="ECO:0007669"/>
    <property type="project" value="UniProtKB-KW"/>
</dbReference>
<dbReference type="GO" id="GO:0004222">
    <property type="term" value="F:metalloendopeptidase activity"/>
    <property type="evidence" value="ECO:0007669"/>
    <property type="project" value="UniProtKB-EC"/>
</dbReference>
<comment type="cofactor">
    <cofactor evidence="1">
        <name>Zn(2+)</name>
        <dbReference type="ChEBI" id="CHEBI:29105"/>
    </cofactor>
</comment>
<evidence type="ECO:0000256" key="4">
    <source>
        <dbReference type="ARBA" id="ARBA00012449"/>
    </source>
</evidence>
<keyword evidence="9" id="KW-0862">Zinc</keyword>
<evidence type="ECO:0000256" key="9">
    <source>
        <dbReference type="ARBA" id="ARBA00022833"/>
    </source>
</evidence>
<dbReference type="InterPro" id="IPR011249">
    <property type="entry name" value="Metalloenz_LuxS/M16"/>
</dbReference>
<evidence type="ECO:0000256" key="6">
    <source>
        <dbReference type="ARBA" id="ARBA00022670"/>
    </source>
</evidence>
<dbReference type="Pfam" id="PF00675">
    <property type="entry name" value="Peptidase_M16"/>
    <property type="match status" value="1"/>
</dbReference>
<dbReference type="AlphaFoldDB" id="A0A2A2ETZ4"/>
<dbReference type="EC" id="3.4.24.55" evidence="4"/>
<feature type="region of interest" description="Disordered" evidence="15">
    <location>
        <begin position="934"/>
        <end position="957"/>
    </location>
</feature>
<evidence type="ECO:0000256" key="12">
    <source>
        <dbReference type="ARBA" id="ARBA00031184"/>
    </source>
</evidence>
<protein>
    <recommendedName>
        <fullName evidence="5">Protease 3</fullName>
        <ecNumber evidence="4">3.4.24.55</ecNumber>
    </recommendedName>
    <alternativeName>
        <fullName evidence="13">Pitrilysin</fullName>
    </alternativeName>
    <alternativeName>
        <fullName evidence="12">Protease III</fullName>
    </alternativeName>
    <alternativeName>
        <fullName evidence="11">Protease pi</fullName>
    </alternativeName>
</protein>
<dbReference type="Proteomes" id="UP000217771">
    <property type="component" value="Unassembled WGS sequence"/>
</dbReference>
<feature type="domain" description="Coenzyme PQQ synthesis protein F-like C-terminal lobe" evidence="19">
    <location>
        <begin position="790"/>
        <end position="888"/>
    </location>
</feature>
<keyword evidence="10" id="KW-0482">Metalloprotease</keyword>
<dbReference type="InterPro" id="IPR007863">
    <property type="entry name" value="Peptidase_M16_C"/>
</dbReference>
<keyword evidence="6" id="KW-0645">Protease</keyword>
<feature type="domain" description="Peptidase M16 N-terminal" evidence="16">
    <location>
        <begin position="73"/>
        <end position="190"/>
    </location>
</feature>
<dbReference type="Pfam" id="PF22456">
    <property type="entry name" value="PqqF-like_C_4"/>
    <property type="match status" value="1"/>
</dbReference>
<dbReference type="InterPro" id="IPR001431">
    <property type="entry name" value="Pept_M16_Zn_BS"/>
</dbReference>
<accession>A0A2A2ETZ4</accession>
<proteinExistence type="inferred from homology"/>
<comment type="function">
    <text evidence="2">Endopeptidase that degrades small peptides of less than 7 kDa, such as glucagon and insulin.</text>
</comment>
<evidence type="ECO:0000259" key="18">
    <source>
        <dbReference type="Pfam" id="PF16187"/>
    </source>
</evidence>
<evidence type="ECO:0000259" key="16">
    <source>
        <dbReference type="Pfam" id="PF00675"/>
    </source>
</evidence>
<dbReference type="EMBL" id="NSKB01000005">
    <property type="protein sequence ID" value="PAU75885.1"/>
    <property type="molecule type" value="Genomic_DNA"/>
</dbReference>
<comment type="caution">
    <text evidence="20">The sequence shown here is derived from an EMBL/GenBank/DDBJ whole genome shotgun (WGS) entry which is preliminary data.</text>
</comment>
<organism evidence="20 21">
    <name type="scientific">Halomonas salipaludis</name>
    <dbReference type="NCBI Taxonomy" id="2032625"/>
    <lineage>
        <taxon>Bacteria</taxon>
        <taxon>Pseudomonadati</taxon>
        <taxon>Pseudomonadota</taxon>
        <taxon>Gammaproteobacteria</taxon>
        <taxon>Oceanospirillales</taxon>
        <taxon>Halomonadaceae</taxon>
        <taxon>Halomonas</taxon>
    </lineage>
</organism>
<evidence type="ECO:0000256" key="5">
    <source>
        <dbReference type="ARBA" id="ARBA00017565"/>
    </source>
</evidence>
<dbReference type="InterPro" id="IPR011765">
    <property type="entry name" value="Pept_M16_N"/>
</dbReference>
<feature type="compositionally biased region" description="Acidic residues" evidence="15">
    <location>
        <begin position="947"/>
        <end position="957"/>
    </location>
</feature>
<evidence type="ECO:0000259" key="17">
    <source>
        <dbReference type="Pfam" id="PF05193"/>
    </source>
</evidence>
<dbReference type="InterPro" id="IPR050626">
    <property type="entry name" value="Peptidase_M16"/>
</dbReference>
<dbReference type="PROSITE" id="PS00143">
    <property type="entry name" value="INSULINASE"/>
    <property type="match status" value="1"/>
</dbReference>
<evidence type="ECO:0000256" key="10">
    <source>
        <dbReference type="ARBA" id="ARBA00023049"/>
    </source>
</evidence>
<evidence type="ECO:0000256" key="1">
    <source>
        <dbReference type="ARBA" id="ARBA00001947"/>
    </source>
</evidence>
<reference evidence="20 21" key="1">
    <citation type="submission" date="2017-08" db="EMBL/GenBank/DDBJ databases">
        <title>Halomonas alkalisoli sp. nov., isolated from saline alkaline soil.</title>
        <authorList>
            <person name="Wang D."/>
            <person name="Zhang G."/>
        </authorList>
    </citation>
    <scope>NUCLEOTIDE SEQUENCE [LARGE SCALE GENOMIC DNA]</scope>
    <source>
        <strain evidence="20 21">WRN001</strain>
    </source>
</reference>
<dbReference type="InterPro" id="IPR054734">
    <property type="entry name" value="PqqF-like_C_4"/>
</dbReference>
<keyword evidence="7" id="KW-0479">Metal-binding</keyword>
<evidence type="ECO:0000313" key="21">
    <source>
        <dbReference type="Proteomes" id="UP000217771"/>
    </source>
</evidence>